<feature type="domain" description="AAA+ ATPase" evidence="16">
    <location>
        <begin position="2783"/>
        <end position="2936"/>
    </location>
</feature>
<dbReference type="InterPro" id="IPR003593">
    <property type="entry name" value="AAA+_ATPase"/>
</dbReference>
<dbReference type="FunFam" id="1.10.8.710:FF:000001">
    <property type="entry name" value="Dynein axonemal heavy chain 2"/>
    <property type="match status" value="1"/>
</dbReference>
<keyword evidence="6" id="KW-0547">Nucleotide-binding</keyword>
<dbReference type="InterPro" id="IPR043160">
    <property type="entry name" value="Dynein_C_barrel"/>
</dbReference>
<dbReference type="FunFam" id="1.10.8.720:FF:000005">
    <property type="entry name" value="Dynein axonemal heavy chain 10"/>
    <property type="match status" value="1"/>
</dbReference>
<dbReference type="InterPro" id="IPR042219">
    <property type="entry name" value="AAA_lid_11_sf"/>
</dbReference>
<keyword evidence="11" id="KW-0505">Motor protein</keyword>
<keyword evidence="7" id="KW-0067">ATP-binding</keyword>
<dbReference type="Pfam" id="PF18198">
    <property type="entry name" value="AAA_lid_11"/>
    <property type="match status" value="1"/>
</dbReference>
<dbReference type="Pfam" id="PF12780">
    <property type="entry name" value="AAA_8"/>
    <property type="match status" value="1"/>
</dbReference>
<evidence type="ECO:0000256" key="12">
    <source>
        <dbReference type="ARBA" id="ARBA00023212"/>
    </source>
</evidence>
<keyword evidence="3" id="KW-0963">Cytoplasm</keyword>
<dbReference type="Gene3D" id="1.20.58.1120">
    <property type="match status" value="1"/>
</dbReference>
<feature type="compositionally biased region" description="Low complexity" evidence="15">
    <location>
        <begin position="98"/>
        <end position="108"/>
    </location>
</feature>
<feature type="compositionally biased region" description="Low complexity" evidence="15">
    <location>
        <begin position="291"/>
        <end position="300"/>
    </location>
</feature>
<dbReference type="FunFam" id="1.20.920.30:FF:000002">
    <property type="entry name" value="Dynein axonemal heavy chain 3"/>
    <property type="match status" value="1"/>
</dbReference>
<dbReference type="Gene3D" id="1.20.920.30">
    <property type="match status" value="1"/>
</dbReference>
<feature type="region of interest" description="Disordered" evidence="15">
    <location>
        <begin position="291"/>
        <end position="459"/>
    </location>
</feature>
<dbReference type="Pfam" id="PF18199">
    <property type="entry name" value="Dynein_C"/>
    <property type="match status" value="1"/>
</dbReference>
<dbReference type="FunFam" id="3.40.50.300:FF:000153">
    <property type="entry name" value="Dynein axonemal heavy chain 1"/>
    <property type="match status" value="1"/>
</dbReference>
<dbReference type="GO" id="GO:0005524">
    <property type="term" value="F:ATP binding"/>
    <property type="evidence" value="ECO:0007669"/>
    <property type="project" value="UniProtKB-KW"/>
</dbReference>
<dbReference type="FunFam" id="1.20.58.1120:FF:000008">
    <property type="entry name" value="Dynein heavy chain 10, axonemal"/>
    <property type="match status" value="1"/>
</dbReference>
<evidence type="ECO:0000256" key="13">
    <source>
        <dbReference type="ARBA" id="ARBA00023273"/>
    </source>
</evidence>
<dbReference type="Gene3D" id="6.10.140.1060">
    <property type="match status" value="1"/>
</dbReference>
<dbReference type="GO" id="GO:0005874">
    <property type="term" value="C:microtubule"/>
    <property type="evidence" value="ECO:0007669"/>
    <property type="project" value="UniProtKB-KW"/>
</dbReference>
<dbReference type="FunFam" id="3.20.180.20:FF:000001">
    <property type="entry name" value="Dynein axonemal heavy chain 5"/>
    <property type="match status" value="1"/>
</dbReference>
<keyword evidence="5" id="KW-0677">Repeat</keyword>
<dbReference type="Gene3D" id="1.20.920.20">
    <property type="match status" value="1"/>
</dbReference>
<evidence type="ECO:0000256" key="7">
    <source>
        <dbReference type="ARBA" id="ARBA00022840"/>
    </source>
</evidence>
<evidence type="ECO:0000256" key="1">
    <source>
        <dbReference type="ARBA" id="ARBA00004430"/>
    </source>
</evidence>
<feature type="coiled-coil region" evidence="14">
    <location>
        <begin position="3609"/>
        <end position="3671"/>
    </location>
</feature>
<evidence type="ECO:0000256" key="8">
    <source>
        <dbReference type="ARBA" id="ARBA00023017"/>
    </source>
</evidence>
<dbReference type="PhylomeDB" id="A0A0G4IFQ9"/>
<evidence type="ECO:0000256" key="2">
    <source>
        <dbReference type="ARBA" id="ARBA00008887"/>
    </source>
</evidence>
<feature type="compositionally biased region" description="Basic and acidic residues" evidence="15">
    <location>
        <begin position="111"/>
        <end position="121"/>
    </location>
</feature>
<dbReference type="FunFam" id="3.10.490.20:FF:000006">
    <property type="entry name" value="Dynein axonemal heavy chain 10"/>
    <property type="match status" value="1"/>
</dbReference>
<dbReference type="GO" id="GO:0051959">
    <property type="term" value="F:dynein light intermediate chain binding"/>
    <property type="evidence" value="ECO:0007669"/>
    <property type="project" value="InterPro"/>
</dbReference>
<dbReference type="Pfam" id="PF17857">
    <property type="entry name" value="AAA_lid_1"/>
    <property type="match status" value="1"/>
</dbReference>
<feature type="compositionally biased region" description="Basic and acidic residues" evidence="15">
    <location>
        <begin position="353"/>
        <end position="372"/>
    </location>
</feature>
<dbReference type="GO" id="GO:0005930">
    <property type="term" value="C:axoneme"/>
    <property type="evidence" value="ECO:0007669"/>
    <property type="project" value="UniProtKB-SubCell"/>
</dbReference>
<dbReference type="Gene3D" id="1.20.140.100">
    <property type="entry name" value="Dynein heavy chain, N-terminal domain 2"/>
    <property type="match status" value="1"/>
</dbReference>
<organism evidence="17">
    <name type="scientific">Chromera velia CCMP2878</name>
    <dbReference type="NCBI Taxonomy" id="1169474"/>
    <lineage>
        <taxon>Eukaryota</taxon>
        <taxon>Sar</taxon>
        <taxon>Alveolata</taxon>
        <taxon>Colpodellida</taxon>
        <taxon>Chromeraceae</taxon>
        <taxon>Chromera</taxon>
    </lineage>
</organism>
<dbReference type="FunFam" id="3.40.50.300:FF:000044">
    <property type="entry name" value="Dynein heavy chain 5, axonemal"/>
    <property type="match status" value="1"/>
</dbReference>
<dbReference type="Pfam" id="PF12781">
    <property type="entry name" value="AAA_9"/>
    <property type="match status" value="1"/>
</dbReference>
<comment type="subcellular location">
    <subcellularLocation>
        <location evidence="1">Cytoplasm</location>
        <location evidence="1">Cytoskeleton</location>
        <location evidence="1">Cilium axoneme</location>
    </subcellularLocation>
</comment>
<feature type="compositionally biased region" description="Low complexity" evidence="15">
    <location>
        <begin position="152"/>
        <end position="165"/>
    </location>
</feature>
<dbReference type="EMBL" id="CDMZ01005931">
    <property type="protein sequence ID" value="CEM55988.1"/>
    <property type="molecule type" value="Genomic_DNA"/>
</dbReference>
<dbReference type="Pfam" id="PF17852">
    <property type="entry name" value="Dynein_AAA_lid"/>
    <property type="match status" value="1"/>
</dbReference>
<evidence type="ECO:0000259" key="16">
    <source>
        <dbReference type="SMART" id="SM00382"/>
    </source>
</evidence>
<dbReference type="InterPro" id="IPR026983">
    <property type="entry name" value="DHC"/>
</dbReference>
<feature type="compositionally biased region" description="Basic and acidic residues" evidence="15">
    <location>
        <begin position="183"/>
        <end position="205"/>
    </location>
</feature>
<dbReference type="Pfam" id="PF08393">
    <property type="entry name" value="DHC_N2"/>
    <property type="match status" value="1"/>
</dbReference>
<dbReference type="GO" id="GO:0007018">
    <property type="term" value="P:microtubule-based movement"/>
    <property type="evidence" value="ECO:0007669"/>
    <property type="project" value="InterPro"/>
</dbReference>
<evidence type="ECO:0000256" key="3">
    <source>
        <dbReference type="ARBA" id="ARBA00022490"/>
    </source>
</evidence>
<protein>
    <recommendedName>
        <fullName evidence="16">AAA+ ATPase domain-containing protein</fullName>
    </recommendedName>
</protein>
<dbReference type="InterPro" id="IPR027417">
    <property type="entry name" value="P-loop_NTPase"/>
</dbReference>
<dbReference type="Gene3D" id="3.10.490.20">
    <property type="match status" value="1"/>
</dbReference>
<feature type="compositionally biased region" description="Acidic residues" evidence="15">
    <location>
        <begin position="166"/>
        <end position="182"/>
    </location>
</feature>
<dbReference type="FunFam" id="1.10.8.1220:FF:000001">
    <property type="entry name" value="Dynein axonemal heavy chain 5"/>
    <property type="match status" value="1"/>
</dbReference>
<evidence type="ECO:0000256" key="4">
    <source>
        <dbReference type="ARBA" id="ARBA00022701"/>
    </source>
</evidence>
<keyword evidence="13" id="KW-0966">Cell projection</keyword>
<gene>
    <name evidence="17" type="ORF">Cvel_2467</name>
</gene>
<dbReference type="Pfam" id="PF12775">
    <property type="entry name" value="AAA_7"/>
    <property type="match status" value="1"/>
</dbReference>
<dbReference type="VEuPathDB" id="CryptoDB:Cvel_2467"/>
<dbReference type="Gene3D" id="1.10.287.2620">
    <property type="match status" value="1"/>
</dbReference>
<feature type="domain" description="AAA+ ATPase" evidence="16">
    <location>
        <begin position="2155"/>
        <end position="2291"/>
    </location>
</feature>
<dbReference type="InterPro" id="IPR024743">
    <property type="entry name" value="Dynein_HC_stalk"/>
</dbReference>
<feature type="compositionally biased region" description="Basic and acidic residues" evidence="15">
    <location>
        <begin position="413"/>
        <end position="426"/>
    </location>
</feature>
<proteinExistence type="inferred from homology"/>
<dbReference type="FunFam" id="1.20.1270.280:FF:000005">
    <property type="entry name" value="Dynein axonemal heavy chain 10"/>
    <property type="match status" value="1"/>
</dbReference>
<dbReference type="InterPro" id="IPR013594">
    <property type="entry name" value="Dynein_heavy_tail"/>
</dbReference>
<evidence type="ECO:0000256" key="11">
    <source>
        <dbReference type="ARBA" id="ARBA00023175"/>
    </source>
</evidence>
<dbReference type="InterPro" id="IPR041658">
    <property type="entry name" value="AAA_lid_11"/>
</dbReference>
<dbReference type="GO" id="GO:0030286">
    <property type="term" value="C:dynein complex"/>
    <property type="evidence" value="ECO:0007669"/>
    <property type="project" value="UniProtKB-KW"/>
</dbReference>
<dbReference type="GO" id="GO:0045505">
    <property type="term" value="F:dynein intermediate chain binding"/>
    <property type="evidence" value="ECO:0007669"/>
    <property type="project" value="InterPro"/>
</dbReference>
<dbReference type="InterPro" id="IPR004273">
    <property type="entry name" value="Dynein_heavy_D6_P-loop"/>
</dbReference>
<evidence type="ECO:0000256" key="10">
    <source>
        <dbReference type="ARBA" id="ARBA00023069"/>
    </source>
</evidence>
<dbReference type="Gene3D" id="3.40.50.300">
    <property type="entry name" value="P-loop containing nucleotide triphosphate hydrolases"/>
    <property type="match status" value="5"/>
</dbReference>
<dbReference type="PANTHER" id="PTHR22878">
    <property type="entry name" value="DYNEIN HEAVY CHAIN 6, AXONEMAL-LIKE-RELATED"/>
    <property type="match status" value="1"/>
</dbReference>
<comment type="similarity">
    <text evidence="2">Belongs to the dynein heavy chain family.</text>
</comment>
<dbReference type="InterPro" id="IPR042222">
    <property type="entry name" value="Dynein_2_N"/>
</dbReference>
<feature type="domain" description="AAA+ ATPase" evidence="16">
    <location>
        <begin position="2439"/>
        <end position="2575"/>
    </location>
</feature>
<feature type="compositionally biased region" description="Gly residues" evidence="15">
    <location>
        <begin position="338"/>
        <end position="350"/>
    </location>
</feature>
<feature type="compositionally biased region" description="Acidic residues" evidence="15">
    <location>
        <begin position="141"/>
        <end position="151"/>
    </location>
</feature>
<evidence type="ECO:0000256" key="15">
    <source>
        <dbReference type="SAM" id="MobiDB-lite"/>
    </source>
</evidence>
<dbReference type="SMART" id="SM00382">
    <property type="entry name" value="AAA"/>
    <property type="match status" value="3"/>
</dbReference>
<evidence type="ECO:0000256" key="14">
    <source>
        <dbReference type="SAM" id="Coils"/>
    </source>
</evidence>
<dbReference type="FunFam" id="1.20.920.20:FF:000001">
    <property type="entry name" value="dynein heavy chain 2, axonemal"/>
    <property type="match status" value="1"/>
</dbReference>
<dbReference type="FunFam" id="3.40.50.300:FF:002141">
    <property type="entry name" value="Dynein heavy chain"/>
    <property type="match status" value="1"/>
</dbReference>
<dbReference type="Gene3D" id="1.10.8.1220">
    <property type="match status" value="1"/>
</dbReference>
<dbReference type="InterPro" id="IPR035699">
    <property type="entry name" value="AAA_6"/>
</dbReference>
<dbReference type="Pfam" id="PF12774">
    <property type="entry name" value="AAA_6"/>
    <property type="match status" value="1"/>
</dbReference>
<evidence type="ECO:0000256" key="6">
    <source>
        <dbReference type="ARBA" id="ARBA00022741"/>
    </source>
</evidence>
<feature type="compositionally biased region" description="Acidic residues" evidence="15">
    <location>
        <begin position="393"/>
        <end position="412"/>
    </location>
</feature>
<dbReference type="PANTHER" id="PTHR22878:SF63">
    <property type="entry name" value="DYNEIN AXONEMAL HEAVY CHAIN 10"/>
    <property type="match status" value="1"/>
</dbReference>
<dbReference type="Gene3D" id="1.10.472.130">
    <property type="match status" value="1"/>
</dbReference>
<dbReference type="InterPro" id="IPR043157">
    <property type="entry name" value="Dynein_AAA1S"/>
</dbReference>
<feature type="compositionally biased region" description="Basic residues" evidence="15">
    <location>
        <begin position="427"/>
        <end position="442"/>
    </location>
</feature>
<dbReference type="InterPro" id="IPR035706">
    <property type="entry name" value="AAA_9"/>
</dbReference>
<evidence type="ECO:0000256" key="9">
    <source>
        <dbReference type="ARBA" id="ARBA00023054"/>
    </source>
</evidence>
<dbReference type="Pfam" id="PF08385">
    <property type="entry name" value="DHC_N1"/>
    <property type="match status" value="1"/>
</dbReference>
<dbReference type="Gene3D" id="1.20.1270.280">
    <property type="match status" value="1"/>
</dbReference>
<dbReference type="Gene3D" id="1.10.8.720">
    <property type="entry name" value="Region D6 of dynein motor"/>
    <property type="match status" value="1"/>
</dbReference>
<evidence type="ECO:0000256" key="5">
    <source>
        <dbReference type="ARBA" id="ARBA00022737"/>
    </source>
</evidence>
<keyword evidence="9 14" id="KW-0175">Coiled coil</keyword>
<feature type="coiled-coil region" evidence="14">
    <location>
        <begin position="3420"/>
        <end position="3468"/>
    </location>
</feature>
<dbReference type="InterPro" id="IPR042228">
    <property type="entry name" value="Dynein_linker_3"/>
</dbReference>
<dbReference type="Gene3D" id="1.10.8.710">
    <property type="match status" value="1"/>
</dbReference>
<evidence type="ECO:0000313" key="17">
    <source>
        <dbReference type="EMBL" id="CEM55988.1"/>
    </source>
</evidence>
<dbReference type="GO" id="GO:0008569">
    <property type="term" value="F:minus-end-directed microtubule motor activity"/>
    <property type="evidence" value="ECO:0007669"/>
    <property type="project" value="InterPro"/>
</dbReference>
<dbReference type="InterPro" id="IPR041589">
    <property type="entry name" value="DNAH3_AAA_lid_1"/>
</dbReference>
<feature type="region of interest" description="Disordered" evidence="15">
    <location>
        <begin position="98"/>
        <end position="205"/>
    </location>
</feature>
<keyword evidence="4" id="KW-0493">Microtubule</keyword>
<dbReference type="Pfam" id="PF03028">
    <property type="entry name" value="Dynein_heavy"/>
    <property type="match status" value="1"/>
</dbReference>
<accession>A0A0G4IFQ9</accession>
<name>A0A0G4IFQ9_9ALVE</name>
<dbReference type="FunFam" id="1.10.287.2620:FF:000001">
    <property type="entry name" value="Cytoplasmic dynein heavy chain 1"/>
    <property type="match status" value="1"/>
</dbReference>
<sequence length="4814" mass="545098">MATDQRKTWIKNRVAQLLQANASPEKWDDLMTRDDRAADGLLMHWLNDGRKGQTLFFYSSQISEFKEIHVTDNSNAARALMKIRNRNTVTGKALTQQAEAVADSAAAEGGNGEREGEEGKPAEGSGVEPQPQDGDGQPNEGDGEAAGEEGAEGAPAETAEAAVAADGEEEEDEEEEGDGEEGDGQHGDDHNGHDHAGGDRKGEKERVVVTRTVLQMGLDNIAQCQSTRGQGSTFRDCIYFVKLMDGEIKIVGRPVSDIMSTVTSAGSLSHRFLLDLRGVLREFFHPLLSRASESSRAGESTRADSQASIESGSQAGGTDEKEEGQEGSEGGGRRGSRGSAGGSDSGGAAGEGARTDEEAEQDMKEGEDKPAGEEGEAEGEEGAEKEKPAGEGDAAEGAEGDGAAEDAEESPDSEAKAAKEKEAEREKRRRKRTSMKDKKKMYKVRDSRPTDKAGGIDLHPSLRQELSAAVSRFSGNLAQTIQQVYSQVNIRIPDCTQKSEAGEADEGFRLNLEKAVSEWTNITTEVILKEGHRKHENKYPMAEIEYWRDRNAAVTTLYEQLSLPAAHQVLETLARISELPPPIIHAFSDAYTELQRIYLQAHDTLKFLATLERHFKTLQTGNLVRMRETLPILMNNIKMIWIISRHYNTDAQMEPLMKRIAEQICDHVENQIQIDKLFNEEPRAVKEDVANARALLDSWGSTYQAVRQELEESATDKWEFSRKELFTRSEHMSSVCTKLMEITDVREHFDKFLGPDLLAVTRDAAGIQELRDRVKELGHIFEGMRETLFNSGAQAKWEAAYSAFDSRVVMIEEQCVHFLDTRFQKLRSAVGAFELLKNFDNISTREKIEKKMKEKFVDILKQFAKEVKRMEALFHEGKEEPPITKAKPPIAGAIMWARSVLQRVKAPILAFASKSNLMSLPEGEEVKSMYVKLGWEIVEYEKKLADRWREESCDVVLDGLKQSVLIEKSRGQYSVNFSNDLWLHSREAKYIEQMGGHEIPHTVLNVALQMDKYREYCQGLGQMLKSYKAVTEDLSPVEKQLLSKQLETLEKCLQPGISPLNWNSLGIQDFIDSCNKGIATFKEVRDQVEKNADLIEHVVRRIEESVIVRDFEWADGSAQSQLMDTHEFYEFFERHRAVHTDELKKAYEGLTNFLMKIEENTAGTKTGAAPSMFEYYRYWERRIFNALTTMLVRGLAMFQSLFKAVPPPAGALKRPPLMLVKADFQPPESVQIQGGGIGNISKTLKKLLDNLLNSANQFVRWMDGTCKVVPPKPGEEEDFMHQFTFYRDLSQNLSIVEMKSVASQAILKAVANITKYFQRYKQYDRSYGLWDNKKKAELERLADKKYPAVYFDAAFRSYSKLAEDVDGLPTQKDLIFIRVDVSSVNAHIRETAMTWVAKYGEVLKTMAVRDLTKVRSQIDGYWAALEKSPADLEQLKDLLGQITTIKGMSMDMEITIADIQERFHTLALYKCEAEVSQQEDCASLPDDWKRLKDAALTKDRRLIKVKEEFATVTQGQVGTFKEDCKKIYKEFVDEGPGAAGVSLEEGVELMARFTTELSNFQAKREALVKAETLFLLPLTNYPELIAMERDLRTLKVVYDLFGEFSNDISEWNNISWAKLDTPALSRSTDEFSKKARRIQKENRAAADSAPFLKLEEQIQAFKNSVPLIEMLKHDAVRPQHWKKLIALAGGDFEVDLKKLTVSQVFDLQLHRYPDQVQEIVQEAQEELKLETNIQKIETTWRSQHFDVVKYKTEDKGFVLKANDELKVLLDDHILQLQNMTASRFAQPLMPKIKQWEKSLATIGEVMDVWMQVQRKWIYLESIFMDSDDIRLQLPEQAKKFDKTNKQFKQMMVATNQNPNTLQNCCAEGRLEELKQLGADLDQCQKSLTDYLDTKRGAFPRFFFISDEELLSILGSSNPAAVQQHMLKLYDNCKELIFGRGGKTVLGMISDEGEQFDFFTPQKAEGAVEAWMLRVDQEMKDTLLRIMKEGVWHYAHKDRLKWTLSELGMVVLASTQIWWTWNVEDTFRKVMEGDKHAMKDEAAKETQQVTDLVDLVRQDISSQQRKKVNTLIILDVHARDIVDRFVRDSILDAREFEWESQLRFYWDRKLDDILIRQCTGHFRYCYEYQGLNGRLVITPLTDRCVMTLTTALTFYLGGAPAGPAGTGKTETVKDLAKSLAIRCVVMNCGEGLDYKAMGTIFAGLTQTGFWGCFDEFNRINAEVLSVVSAQIKTIQLGLQGKKEFIELIGKELRLIPTIGIFVTMNPGYAGRSELPDNLKALFRPVTMIVPDLMMICEIMLMSEGFTIARILAKKMTVLYALAKAQLSKQYHYDFALRALKSVLVMAGSLKRGAVGLSEEIVLMRALRDMNMPKFVKQDVGLFQGLLSDLFPGLECARVGYPQLKTAIEEDMTEKGMKSKYTEIFDLQVDKVMQLYETMLTRHTTMVVGPTGGGKSVIIETLANAQKLAFNEPTKLYVINPKAITVNELYGVLDPSTRDWTDGLLSKIFRMINQPLPPGKKEKRYIVYDGDVDAVWVENMNTVMDDNKLLTLTNGERIRLQRHASMLFEVFDLQYASPATISRAGMVYVDNRNLGYGPFYDRWMRSKDEALQEVLDIMYEKYIPSCVSFVLEGRDGDEVGVPLVLSVPQSDLNLVQQLSVLFDAITMGDKKSQLTGAAPSGQAASFSTDHAEAVFIFCLIWSVGAALVDEERRKFDEFLRKTANRSLSKGLLYDFYYDLKLGKWISWEECVPEYKPPPDIQFTKILVPTVDTVRYSWLLESFMGQNRPTLFVGESGTAKTVTVQSWLDSLDAESNCQLVINFSSRTSSMDFQKTIEDNIDKRTGRIFGPPSGKTMRIFIDDLSMPKVDIYGTQQPLALLKFVVERMHMYERGGELDKIILKDCEFLAAMNPPGAGRNSIDPRVVSLFASMNVSFPSQLSVDRIYESILRHKFQDFEEIVKTVSGKLPSATMLLYNAVKDGLPRTPTKFHYVFNLRDLSRVYQGLWQADPQVVNSGDALVRLWRHECLRVFEDRLISMEDKEFVGAKKLTAIIKEEFSKFAEAALQEPLLWGDFTEALDSLMNSDNPATDVRLYKDLGGFPEVKKIFEELLEQYNLERLPMSLVFFEDALTHLTRIHRIIRLPSGNALLVGIGGSGKRSLTKLATYTAGYQLYEIQLSRGYGDSEFREDLRTLYQSCVATPRTFIFTDAHVVQEAFLEYINNLLTVGTVPALFAEDEKEGLIGQVRKAAMDQGVREDALWNFTVNRVRENLHIVLAMSPAGDSLRVRCRNFPGLVSCTAIDWFFPWPKDALLAVAEYFLREEELPEECRGSIVEHCVEVHTSVTDLYSPEFEHTKRRKNYATPKNYLDFLANYTGKLREKRKIIDAMSSRLDGGLTKLIQASEAVAVMSKDLAEKKIIVDKNAKEVQALIETIQEKTEAANAREKEAKLAKEQIEKDNVIIEAEKADADEALKAALPALEAAAKALENLNKNDITEIKSMAKPPAAVMSVMQCVLILRPTGRESGEDWAAAKTMLADAQFIKYLQDYKKDDITDKQSKRIMQVMEKDKDSFANGGEGMRSVSKAGYGLLQWVNAMVRYHDVAKGVEPKKRKVKELTMKKETAERNLKQINSELEKLKLQLETLAAEESEKSAQLKELEEAAATMERRLTAASKLIDGLGSEKTRWTEDLRRMADDKKLLVGDCLLGASFLSYTGPFSFDFRHRMVYEHWLRDARDRQVPLSEQFRVDELLTNDVEIAAWAGQGLPSDELSVQNGILTTRSSRWPLCIDPQMQAVSWIKKKEEKAGLVVKTFHDDYVKRLELAIMYGKPFLFEGIDEELDPMVDPVLDKQVSIVNGQKMITLGDAQIEWKEEFQLYLTSKLSNPAYSPEVMGKVSIINCCVTLDGLQQQLLNVTVGKEKPELEEQRQQLIQTMSSNRQTLKQLEDVLLRELANSKGSILDNDDLISTLGETKTKAVEIEQALQEGKLTAEEIEKMRSVYQKVAKRGSILYFSMVGLANLSSMYEYSLSAYLGVFDRALSTAKQDRIVENRLKNCTEKLTQSVYEYVCMSIFEKHKLTFSFQMTSMIMEGESEMDAAEFAFFIKGNTSLDQVERKPENLSWYPEGGWKDLQLLVRLPAFKDLKQEIMAQPQIWKEWYDLEMPEEAEIPCGYSGKLTPFQKLMLVRVFRTDRVYNAVKLFIVKRLSEFYVQPPPLQYQKIFEQSSPESPVVFVLSPGADPQSDVQKLGDSKGFSGNKFKFLALGQGMGAAAAAFIEQGSQRGYWVMLQNCHLLTSWLKTLEKILEGLQKPHTDFRLWLTTLPTPEFPLGILQRSLKVVTEPPDGLKLNMLGSYTKLTEDDLDECPHWGFKSLVFVVSFFHAVVQERRKYGKIGWNVAYDFNESDFRISVQLLSMYLGKAFENGDPVPWESLKYLIGEAMYGGRVTDAYDRRVLVTYLDEYMGDFIFDTHQQFFFSQAGFDYIIPQVEAIDKYRESIAELPLTSSPEVFGLHPNAEIGYFTEAAKQLWLGVLNMQTSEGGGSGGINRDEYILQVASDVLSKIPTEEMKTQSEEGHVPRPTEVVLVQEVARFQILINRMTSSLLDLKRALAGEIGMSAELDELGSSLLNGFLPPAWARLAPATMKPLGSWMAHFQKRQAQYEGWASHGEPPVFWLSGLHIPDSLLTALIQTTCRKKGWALDKSTFYTECTAWTDPREVKESLEHGTYIEGLYIEGAQWSIETGCLVRQRPKVLVQELPLVQVIPIEYSRLKLRDSLRTPVYVTQARRNAMGVGWVMDVNLHTKEHPSLWILQGVACCLNTDI</sequence>
<dbReference type="InterPro" id="IPR041228">
    <property type="entry name" value="Dynein_C"/>
</dbReference>
<keyword evidence="8" id="KW-0243">Dynein</keyword>
<dbReference type="Gene3D" id="3.20.180.20">
    <property type="entry name" value="Dynein heavy chain, N-terminal domain 2"/>
    <property type="match status" value="1"/>
</dbReference>
<dbReference type="SUPFAM" id="SSF52540">
    <property type="entry name" value="P-loop containing nucleoside triphosphate hydrolases"/>
    <property type="match status" value="4"/>
</dbReference>
<dbReference type="FunFam" id="3.40.50.300:FF:000049">
    <property type="entry name" value="Dynein, axonemal, heavy chain 5"/>
    <property type="match status" value="1"/>
</dbReference>
<dbReference type="InterPro" id="IPR024317">
    <property type="entry name" value="Dynein_heavy_chain_D4_dom"/>
</dbReference>
<feature type="compositionally biased region" description="Polar residues" evidence="15">
    <location>
        <begin position="303"/>
        <end position="313"/>
    </location>
</feature>
<keyword evidence="12" id="KW-0206">Cytoskeleton</keyword>
<reference evidence="17" key="1">
    <citation type="submission" date="2014-11" db="EMBL/GenBank/DDBJ databases">
        <authorList>
            <person name="Otto D Thomas"/>
            <person name="Naeem Raeece"/>
        </authorList>
    </citation>
    <scope>NUCLEOTIDE SEQUENCE</scope>
</reference>
<dbReference type="FunFam" id="1.20.140.100:FF:000001">
    <property type="entry name" value="dynein heavy chain 17, axonemal"/>
    <property type="match status" value="1"/>
</dbReference>
<dbReference type="InterPro" id="IPR013602">
    <property type="entry name" value="Dynein_heavy_linker"/>
</dbReference>
<keyword evidence="10" id="KW-0969">Cilium</keyword>
<dbReference type="InterPro" id="IPR041466">
    <property type="entry name" value="Dynein_AAA5_ext"/>
</dbReference>
<dbReference type="Pfam" id="PF12777">
    <property type="entry name" value="MT"/>
    <property type="match status" value="1"/>
</dbReference>